<dbReference type="FunFam" id="3.40.120.10:FF:000006">
    <property type="entry name" value="Phosphoglucomutase PgmA"/>
    <property type="match status" value="1"/>
</dbReference>
<dbReference type="FunFam" id="3.40.120.10:FF:000004">
    <property type="entry name" value="Phosphoglucomutase 5"/>
    <property type="match status" value="1"/>
</dbReference>
<dbReference type="PROSITE" id="PS00710">
    <property type="entry name" value="PGM_PMM"/>
    <property type="match status" value="1"/>
</dbReference>
<evidence type="ECO:0000256" key="4">
    <source>
        <dbReference type="ARBA" id="ARBA00012728"/>
    </source>
</evidence>
<gene>
    <name evidence="17" type="primary">TBLA0I01380</name>
    <name evidence="17" type="ORF">TBLA_0I01380</name>
</gene>
<comment type="catalytic activity">
    <reaction evidence="12">
        <text>O-phospho-L-seryl-[protein] + alpha-D-glucose 1-phosphate = alpha-D-glucose 1,6-bisphosphate + L-seryl-[protein]</text>
        <dbReference type="Rhea" id="RHEA:68748"/>
        <dbReference type="Rhea" id="RHEA-COMP:9863"/>
        <dbReference type="Rhea" id="RHEA-COMP:11604"/>
        <dbReference type="ChEBI" id="CHEBI:29999"/>
        <dbReference type="ChEBI" id="CHEBI:58392"/>
        <dbReference type="ChEBI" id="CHEBI:58601"/>
        <dbReference type="ChEBI" id="CHEBI:83421"/>
    </reaction>
</comment>
<comment type="catalytic activity">
    <reaction evidence="1">
        <text>alpha-D-glucose 1-phosphate = alpha-D-glucose 6-phosphate</text>
        <dbReference type="Rhea" id="RHEA:23536"/>
        <dbReference type="ChEBI" id="CHEBI:58225"/>
        <dbReference type="ChEBI" id="CHEBI:58601"/>
        <dbReference type="EC" id="5.4.2.2"/>
    </reaction>
</comment>
<evidence type="ECO:0000259" key="15">
    <source>
        <dbReference type="Pfam" id="PF02879"/>
    </source>
</evidence>
<keyword evidence="10" id="KW-0119">Carbohydrate metabolism</keyword>
<feature type="domain" description="Alpha-D-phosphohexomutase alpha/beta/alpha" evidence="15">
    <location>
        <begin position="195"/>
        <end position="301"/>
    </location>
</feature>
<reference evidence="17 18" key="1">
    <citation type="journal article" date="2011" name="Proc. Natl. Acad. Sci. U.S.A.">
        <title>Evolutionary erosion of yeast sex chromosomes by mating-type switching accidents.</title>
        <authorList>
            <person name="Gordon J.L."/>
            <person name="Armisen D."/>
            <person name="Proux-Wera E."/>
            <person name="Oheigeartaigh S.S."/>
            <person name="Byrne K.P."/>
            <person name="Wolfe K.H."/>
        </authorList>
    </citation>
    <scope>NUCLEOTIDE SEQUENCE [LARGE SCALE GENOMIC DNA]</scope>
    <source>
        <strain evidence="18">ATCC 34711 / CBS 6284 / DSM 70876 / NBRC 10599 / NRRL Y-10934 / UCD 77-7</strain>
    </source>
</reference>
<dbReference type="InterPro" id="IPR036900">
    <property type="entry name" value="A-D-PHexomutase_C_sf"/>
</dbReference>
<dbReference type="GO" id="GO:0051156">
    <property type="term" value="P:glucose 6-phosphate metabolic process"/>
    <property type="evidence" value="ECO:0007669"/>
    <property type="project" value="EnsemblFungi"/>
</dbReference>
<evidence type="ECO:0000256" key="9">
    <source>
        <dbReference type="ARBA" id="ARBA00023235"/>
    </source>
</evidence>
<keyword evidence="8 13" id="KW-0460">Magnesium</keyword>
<evidence type="ECO:0000256" key="13">
    <source>
        <dbReference type="RuleBase" id="RU004326"/>
    </source>
</evidence>
<dbReference type="GO" id="GO:0005829">
    <property type="term" value="C:cytosol"/>
    <property type="evidence" value="ECO:0007669"/>
    <property type="project" value="TreeGrafter"/>
</dbReference>
<evidence type="ECO:0000256" key="10">
    <source>
        <dbReference type="ARBA" id="ARBA00023277"/>
    </source>
</evidence>
<evidence type="ECO:0000256" key="1">
    <source>
        <dbReference type="ARBA" id="ARBA00000443"/>
    </source>
</evidence>
<dbReference type="eggNOG" id="KOG0625">
    <property type="taxonomic scope" value="Eukaryota"/>
</dbReference>
<evidence type="ECO:0000259" key="16">
    <source>
        <dbReference type="Pfam" id="PF02880"/>
    </source>
</evidence>
<dbReference type="InterPro" id="IPR045244">
    <property type="entry name" value="PGM"/>
</dbReference>
<dbReference type="HOGENOM" id="CLU_009330_0_1_1"/>
<evidence type="ECO:0000256" key="5">
    <source>
        <dbReference type="ARBA" id="ARBA00022526"/>
    </source>
</evidence>
<dbReference type="FunFam" id="3.40.120.10:FF:000005">
    <property type="entry name" value="Phosphoglucomutase 5"/>
    <property type="match status" value="1"/>
</dbReference>
<dbReference type="Gene3D" id="3.40.120.10">
    <property type="entry name" value="Alpha-D-Glucose-1,6-Bisphosphate, subunit A, domain 3"/>
    <property type="match status" value="3"/>
</dbReference>
<feature type="domain" description="Alpha-D-phosphohexomutase alpha/beta/alpha" evidence="14">
    <location>
        <begin position="17"/>
        <end position="161"/>
    </location>
</feature>
<dbReference type="GeneID" id="14497976"/>
<evidence type="ECO:0000259" key="14">
    <source>
        <dbReference type="Pfam" id="PF02878"/>
    </source>
</evidence>
<comment type="similarity">
    <text evidence="3 13">Belongs to the phosphohexose mutase family.</text>
</comment>
<dbReference type="OMA" id="WRDPLFG"/>
<dbReference type="InParanoid" id="I2H8U6"/>
<dbReference type="Proteomes" id="UP000002866">
    <property type="component" value="Chromosome 9"/>
</dbReference>
<dbReference type="SUPFAM" id="SSF53738">
    <property type="entry name" value="Phosphoglucomutase, first 3 domains"/>
    <property type="match status" value="3"/>
</dbReference>
<dbReference type="Pfam" id="PF24947">
    <property type="entry name" value="PGM1_C_vert_fung"/>
    <property type="match status" value="1"/>
</dbReference>
<name>I2H8U6_HENB6</name>
<evidence type="ECO:0000256" key="12">
    <source>
        <dbReference type="ARBA" id="ARBA00049409"/>
    </source>
</evidence>
<dbReference type="Gene3D" id="3.30.310.50">
    <property type="entry name" value="Alpha-D-phosphohexomutase, C-terminal domain"/>
    <property type="match status" value="1"/>
</dbReference>
<keyword evidence="6" id="KW-0597">Phosphoprotein</keyword>
<dbReference type="PANTHER" id="PTHR22573">
    <property type="entry name" value="PHOSPHOHEXOMUTASE FAMILY MEMBER"/>
    <property type="match status" value="1"/>
</dbReference>
<dbReference type="Pfam" id="PF02880">
    <property type="entry name" value="PGM_PMM_III"/>
    <property type="match status" value="1"/>
</dbReference>
<dbReference type="InterPro" id="IPR005846">
    <property type="entry name" value="A-D-PHexomutase_a/b/a-III"/>
</dbReference>
<dbReference type="InterPro" id="IPR016066">
    <property type="entry name" value="A-D-PHexomutase_CS"/>
</dbReference>
<dbReference type="InterPro" id="IPR005841">
    <property type="entry name" value="Alpha-D-phosphohexomutase_SF"/>
</dbReference>
<dbReference type="SUPFAM" id="SSF55957">
    <property type="entry name" value="Phosphoglucomutase, C-terminal domain"/>
    <property type="match status" value="1"/>
</dbReference>
<dbReference type="Pfam" id="PF02879">
    <property type="entry name" value="PGM_PMM_II"/>
    <property type="match status" value="1"/>
</dbReference>
<dbReference type="GO" id="GO:0006011">
    <property type="term" value="P:UDP-alpha-D-glucose metabolic process"/>
    <property type="evidence" value="ECO:0007669"/>
    <property type="project" value="EnsemblFungi"/>
</dbReference>
<evidence type="ECO:0000256" key="2">
    <source>
        <dbReference type="ARBA" id="ARBA00001946"/>
    </source>
</evidence>
<evidence type="ECO:0000256" key="11">
    <source>
        <dbReference type="ARBA" id="ARBA00049318"/>
    </source>
</evidence>
<dbReference type="EMBL" id="HE806324">
    <property type="protein sequence ID" value="CCH62798.1"/>
    <property type="molecule type" value="Genomic_DNA"/>
</dbReference>
<dbReference type="GO" id="GO:0005992">
    <property type="term" value="P:trehalose biosynthetic process"/>
    <property type="evidence" value="ECO:0007669"/>
    <property type="project" value="EnsemblFungi"/>
</dbReference>
<dbReference type="FunFam" id="3.30.310.50:FF:000002">
    <property type="entry name" value="Phosphoglucomutase 5"/>
    <property type="match status" value="1"/>
</dbReference>
<dbReference type="AlphaFoldDB" id="I2H8U6"/>
<dbReference type="GO" id="GO:0006874">
    <property type="term" value="P:intracellular calcium ion homeostasis"/>
    <property type="evidence" value="ECO:0007669"/>
    <property type="project" value="EnsemblFungi"/>
</dbReference>
<evidence type="ECO:0000256" key="3">
    <source>
        <dbReference type="ARBA" id="ARBA00010231"/>
    </source>
</evidence>
<dbReference type="PRINTS" id="PR00509">
    <property type="entry name" value="PGMPMM"/>
</dbReference>
<sequence length="571" mass="63271">MASYSIVEIPTKPYQDQRPGTSGLRKKTAIFEKEPNYTENFIQAIMEAIPEGCKGATLVVGGDGRYYNDAILHNIAAIGAANGVKKLIVGQNGLLSTPAASHIIRTYAPGEITGGIILTASHNPGGPKNDMGIKYNIQNGAPAPEPVTEAIWEASKKLQNYKIIKDFPELELKTLGKNKQYGPLLVDVIDTCEAYVQFIKEIFDFPLIKKFVDTQRKTKNWKLLFDGMNGVTGPYGKAIFVDELGLPADEVLKDWHPSPDFGGHHPDPNLTYAKSLVDRVDKEKIEFGAASDGDGDRNMIYGYGPAFVSPGDSVAIIAEYASDIPYFKKNGIYGLARSFPTASSIDRVAKAHGLKAYEVPTGWKFFCKLFDSKKVSICGEESFGTGSNHVREKDGVWAIIAWLNILAIYNQKNPEKEASIKTIQDEFWLKYGRTFFTRYDYEKVESQKANQIVAKLRKFVLDPSNKGKPFPTNKDWIITESGDFSYTDLDGTVSSHQGCYIKLSNGARMVLRLSGTGSAGATIRLYIEQYTDDKTKYGLSAEQHLKPIINDVVKFLEFKEILGTEEPTVKT</sequence>
<dbReference type="GO" id="GO:0005978">
    <property type="term" value="P:glycogen biosynthetic process"/>
    <property type="evidence" value="ECO:0007669"/>
    <property type="project" value="EnsemblFungi"/>
</dbReference>
<dbReference type="InterPro" id="IPR005844">
    <property type="entry name" value="A-D-PHexomutase_a/b/a-I"/>
</dbReference>
<dbReference type="InterPro" id="IPR005845">
    <property type="entry name" value="A-D-PHexomutase_a/b/a-II"/>
</dbReference>
<dbReference type="OrthoDB" id="2291at2759"/>
<keyword evidence="7 13" id="KW-0479">Metal-binding</keyword>
<keyword evidence="5" id="KW-0313">Glucose metabolism</keyword>
<dbReference type="KEGG" id="tbl:TBLA_0I01380"/>
<dbReference type="GO" id="GO:0000287">
    <property type="term" value="F:magnesium ion binding"/>
    <property type="evidence" value="ECO:0007669"/>
    <property type="project" value="InterPro"/>
</dbReference>
<evidence type="ECO:0000313" key="17">
    <source>
        <dbReference type="EMBL" id="CCH62798.1"/>
    </source>
</evidence>
<comment type="catalytic activity">
    <reaction evidence="11">
        <text>alpha-D-glucose 1,6-bisphosphate + L-seryl-[protein] = O-phospho-L-seryl-[protein] + alpha-D-glucose 6-phosphate</text>
        <dbReference type="Rhea" id="RHEA:68752"/>
        <dbReference type="Rhea" id="RHEA-COMP:9863"/>
        <dbReference type="Rhea" id="RHEA-COMP:11604"/>
        <dbReference type="ChEBI" id="CHEBI:29999"/>
        <dbReference type="ChEBI" id="CHEBI:58225"/>
        <dbReference type="ChEBI" id="CHEBI:58392"/>
        <dbReference type="ChEBI" id="CHEBI:83421"/>
    </reaction>
</comment>
<dbReference type="GO" id="GO:0019255">
    <property type="term" value="P:glucose 1-phosphate metabolic process"/>
    <property type="evidence" value="ECO:0007669"/>
    <property type="project" value="EnsemblFungi"/>
</dbReference>
<keyword evidence="9" id="KW-0413">Isomerase</keyword>
<evidence type="ECO:0000256" key="6">
    <source>
        <dbReference type="ARBA" id="ARBA00022553"/>
    </source>
</evidence>
<dbReference type="STRING" id="1071380.I2H8U6"/>
<dbReference type="InterPro" id="IPR016055">
    <property type="entry name" value="A-D-PHexomutase_a/b/a-I/II/III"/>
</dbReference>
<keyword evidence="18" id="KW-1185">Reference proteome</keyword>
<dbReference type="GO" id="GO:0004614">
    <property type="term" value="F:phosphoglucomutase activity"/>
    <property type="evidence" value="ECO:0007669"/>
    <property type="project" value="UniProtKB-EC"/>
</dbReference>
<evidence type="ECO:0000256" key="8">
    <source>
        <dbReference type="ARBA" id="ARBA00022842"/>
    </source>
</evidence>
<dbReference type="GO" id="GO:0019388">
    <property type="term" value="P:galactose catabolic process"/>
    <property type="evidence" value="ECO:0007669"/>
    <property type="project" value="EnsemblFungi"/>
</dbReference>
<dbReference type="Pfam" id="PF02878">
    <property type="entry name" value="PGM_PMM_I"/>
    <property type="match status" value="1"/>
</dbReference>
<comment type="cofactor">
    <cofactor evidence="2">
        <name>Mg(2+)</name>
        <dbReference type="ChEBI" id="CHEBI:18420"/>
    </cofactor>
</comment>
<evidence type="ECO:0000256" key="7">
    <source>
        <dbReference type="ARBA" id="ARBA00022723"/>
    </source>
</evidence>
<organism evidence="17 18">
    <name type="scientific">Henningerozyma blattae (strain ATCC 34711 / CBS 6284 / DSM 70876 / NBRC 10599 / NRRL Y-10934 / UCD 77-7)</name>
    <name type="common">Yeast</name>
    <name type="synonym">Tetrapisispora blattae</name>
    <dbReference type="NCBI Taxonomy" id="1071380"/>
    <lineage>
        <taxon>Eukaryota</taxon>
        <taxon>Fungi</taxon>
        <taxon>Dikarya</taxon>
        <taxon>Ascomycota</taxon>
        <taxon>Saccharomycotina</taxon>
        <taxon>Saccharomycetes</taxon>
        <taxon>Saccharomycetales</taxon>
        <taxon>Saccharomycetaceae</taxon>
        <taxon>Henningerozyma</taxon>
    </lineage>
</organism>
<accession>I2H8U6</accession>
<dbReference type="PANTHER" id="PTHR22573:SF2">
    <property type="entry name" value="PHOSPHOGLUCOMUTASE"/>
    <property type="match status" value="1"/>
</dbReference>
<dbReference type="GO" id="GO:0006006">
    <property type="term" value="P:glucose metabolic process"/>
    <property type="evidence" value="ECO:0007669"/>
    <property type="project" value="UniProtKB-KW"/>
</dbReference>
<feature type="domain" description="Alpha-D-phosphohexomutase alpha/beta/alpha" evidence="16">
    <location>
        <begin position="314"/>
        <end position="415"/>
    </location>
</feature>
<protein>
    <recommendedName>
        <fullName evidence="4">phosphoglucomutase (alpha-D-glucose-1,6-bisphosphate-dependent)</fullName>
        <ecNumber evidence="4">5.4.2.2</ecNumber>
    </recommendedName>
</protein>
<dbReference type="RefSeq" id="XP_004182317.1">
    <property type="nucleotide sequence ID" value="XM_004182269.1"/>
</dbReference>
<evidence type="ECO:0000313" key="18">
    <source>
        <dbReference type="Proteomes" id="UP000002866"/>
    </source>
</evidence>
<proteinExistence type="inferred from homology"/>
<dbReference type="NCBIfam" id="NF005737">
    <property type="entry name" value="PRK07564.1-1"/>
    <property type="match status" value="1"/>
</dbReference>
<dbReference type="EC" id="5.4.2.2" evidence="4"/>